<proteinExistence type="predicted"/>
<comment type="caution">
    <text evidence="1">The sequence shown here is derived from an EMBL/GenBank/DDBJ whole genome shotgun (WGS) entry which is preliminary data.</text>
</comment>
<name>A0ACC0B2M1_CATRO</name>
<sequence>MENKRSLDYNNYKKISFFTAISYLFFDHFLKTKLHSLILDRISLELILFNKNSSIISFLKPSLLSHEVSYVDLKLFLESYISHVSIIGDVCTIYFGSGLFLVVPCTSECLPSHASFEDSLLNNGAKFDPSCNDFGLLNDASFVDPNIVSFELQCSLITSGFLSFLSPRTRKYPNGSQCKREIDCGYWNATGEDRDVKLASTVIGKKKTLVFHTGRAPKGQRQVLALSQYQNSHDEVPYVKYQVVTVNLIISQDDRRRKLVVDDYLADFLDEPVECRSILSGSSLRQAVNWMLEFETFVEKNELPDELVEIDLIGCQKIGRWRWKSIPLMPLLEQLFHRISIGKLIYNSSGKIGSTNLLEFHSAIIPRCSPSKEDYFLFVESTSNFKCTYHHGLCFLLRKNIIMDQVHAMSLSINPLVCIEENYENPPTGYVHSRKTNSIETTSMFSVVSYGGAAVYTSPSMSNHATPLQAIWMLAPSVF</sequence>
<dbReference type="Proteomes" id="UP001060085">
    <property type="component" value="Linkage Group LG04"/>
</dbReference>
<keyword evidence="2" id="KW-1185">Reference proteome</keyword>
<evidence type="ECO:0000313" key="2">
    <source>
        <dbReference type="Proteomes" id="UP001060085"/>
    </source>
</evidence>
<dbReference type="EMBL" id="CM044704">
    <property type="protein sequence ID" value="KAI5666887.1"/>
    <property type="molecule type" value="Genomic_DNA"/>
</dbReference>
<gene>
    <name evidence="1" type="ORF">M9H77_16740</name>
</gene>
<organism evidence="1 2">
    <name type="scientific">Catharanthus roseus</name>
    <name type="common">Madagascar periwinkle</name>
    <name type="synonym">Vinca rosea</name>
    <dbReference type="NCBI Taxonomy" id="4058"/>
    <lineage>
        <taxon>Eukaryota</taxon>
        <taxon>Viridiplantae</taxon>
        <taxon>Streptophyta</taxon>
        <taxon>Embryophyta</taxon>
        <taxon>Tracheophyta</taxon>
        <taxon>Spermatophyta</taxon>
        <taxon>Magnoliopsida</taxon>
        <taxon>eudicotyledons</taxon>
        <taxon>Gunneridae</taxon>
        <taxon>Pentapetalae</taxon>
        <taxon>asterids</taxon>
        <taxon>lamiids</taxon>
        <taxon>Gentianales</taxon>
        <taxon>Apocynaceae</taxon>
        <taxon>Rauvolfioideae</taxon>
        <taxon>Vinceae</taxon>
        <taxon>Catharanthinae</taxon>
        <taxon>Catharanthus</taxon>
    </lineage>
</organism>
<reference evidence="2" key="1">
    <citation type="journal article" date="2023" name="Nat. Plants">
        <title>Single-cell RNA sequencing provides a high-resolution roadmap for understanding the multicellular compartmentation of specialized metabolism.</title>
        <authorList>
            <person name="Sun S."/>
            <person name="Shen X."/>
            <person name="Li Y."/>
            <person name="Li Y."/>
            <person name="Wang S."/>
            <person name="Li R."/>
            <person name="Zhang H."/>
            <person name="Shen G."/>
            <person name="Guo B."/>
            <person name="Wei J."/>
            <person name="Xu J."/>
            <person name="St-Pierre B."/>
            <person name="Chen S."/>
            <person name="Sun C."/>
        </authorList>
    </citation>
    <scope>NUCLEOTIDE SEQUENCE [LARGE SCALE GENOMIC DNA]</scope>
</reference>
<accession>A0ACC0B2M1</accession>
<evidence type="ECO:0000313" key="1">
    <source>
        <dbReference type="EMBL" id="KAI5666887.1"/>
    </source>
</evidence>
<protein>
    <submittedName>
        <fullName evidence="1">Uncharacterized protein</fullName>
    </submittedName>
</protein>